<dbReference type="GO" id="GO:0006281">
    <property type="term" value="P:DNA repair"/>
    <property type="evidence" value="ECO:0007669"/>
    <property type="project" value="UniProtKB-ARBA"/>
</dbReference>
<dbReference type="Gene3D" id="1.10.150.20">
    <property type="entry name" value="5' to 3' exonuclease, C-terminal subdomain"/>
    <property type="match status" value="1"/>
</dbReference>
<evidence type="ECO:0000313" key="7">
    <source>
        <dbReference type="Proteomes" id="UP001214628"/>
    </source>
</evidence>
<dbReference type="GO" id="GO:0005634">
    <property type="term" value="C:nucleus"/>
    <property type="evidence" value="ECO:0007669"/>
    <property type="project" value="TreeGrafter"/>
</dbReference>
<keyword evidence="1" id="KW-0479">Metal-binding</keyword>
<dbReference type="GO" id="GO:0017108">
    <property type="term" value="F:5'-flap endonuclease activity"/>
    <property type="evidence" value="ECO:0007669"/>
    <property type="project" value="TreeGrafter"/>
</dbReference>
<dbReference type="InterPro" id="IPR029060">
    <property type="entry name" value="PIN-like_dom_sf"/>
</dbReference>
<dbReference type="AlphaFoldDB" id="A0AAF0FBK9"/>
<reference evidence="6" key="1">
    <citation type="submission" date="2023-02" db="EMBL/GenBank/DDBJ databases">
        <title>Mating type loci evolution in Malassezia.</title>
        <authorList>
            <person name="Coelho M.A."/>
        </authorList>
    </citation>
    <scope>NUCLEOTIDE SEQUENCE</scope>
    <source>
        <strain evidence="6">CBS 14136</strain>
    </source>
</reference>
<dbReference type="SMART" id="SM00279">
    <property type="entry name" value="HhH2"/>
    <property type="match status" value="1"/>
</dbReference>
<name>A0AAF0FBK9_9BASI</name>
<dbReference type="Proteomes" id="UP001214628">
    <property type="component" value="Chromosome 4"/>
</dbReference>
<organism evidence="6 7">
    <name type="scientific">Malassezia psittaci</name>
    <dbReference type="NCBI Taxonomy" id="1821823"/>
    <lineage>
        <taxon>Eukaryota</taxon>
        <taxon>Fungi</taxon>
        <taxon>Dikarya</taxon>
        <taxon>Basidiomycota</taxon>
        <taxon>Ustilaginomycotina</taxon>
        <taxon>Malasseziomycetes</taxon>
        <taxon>Malasseziales</taxon>
        <taxon>Malasseziaceae</taxon>
        <taxon>Malassezia</taxon>
    </lineage>
</organism>
<evidence type="ECO:0000256" key="3">
    <source>
        <dbReference type="ARBA" id="ARBA00022842"/>
    </source>
</evidence>
<sequence>MDHKCRLIVSARFCTRVQQTESSEFFWEEKQSDDHADAVFLPKNAFKTQRLADSLLNLFMEFHQELFTTLLHSPLRESSAQRKLYAVEGFIFEALASATLDSMSPVELDFPEPVLCETISDAAGSLHQQSTRMLQSYTRSVRVATGEMYAECLQLCSLLDVPVFVVGDKEWSGGDRIHEAEAFASALVAENFADFVASEDSDVLLYHVPLLRGLGGRTDGYELVDSRRVTRTLFPETDLDEVKAEDSRRAKLIQFALLCGTDFNQTIPGVGPVNAYKYVQQYGSIDRILKETNLKPPLDSAAYVEQLEMAEKVFRNMPDIRELAEHCNLQRLEPSPMDSPPIWADFLNVTPTKLDSVPRVDSMELANFLQTRKIPPSAPSRDNTYQEASIAITTE</sequence>
<dbReference type="GO" id="GO:0008409">
    <property type="term" value="F:5'-3' exonuclease activity"/>
    <property type="evidence" value="ECO:0007669"/>
    <property type="project" value="TreeGrafter"/>
</dbReference>
<gene>
    <name evidence="6" type="ORF">MPSI1_003103</name>
</gene>
<dbReference type="SUPFAM" id="SSF88723">
    <property type="entry name" value="PIN domain-like"/>
    <property type="match status" value="1"/>
</dbReference>
<dbReference type="PANTHER" id="PTHR11081:SF9">
    <property type="entry name" value="FLAP ENDONUCLEASE 1"/>
    <property type="match status" value="1"/>
</dbReference>
<evidence type="ECO:0000259" key="5">
    <source>
        <dbReference type="Pfam" id="PF00867"/>
    </source>
</evidence>
<dbReference type="EMBL" id="CP118378">
    <property type="protein sequence ID" value="WFD44435.1"/>
    <property type="molecule type" value="Genomic_DNA"/>
</dbReference>
<feature type="region of interest" description="Disordered" evidence="4">
    <location>
        <begin position="373"/>
        <end position="395"/>
    </location>
</feature>
<dbReference type="Gene3D" id="3.40.50.1010">
    <property type="entry name" value="5'-nuclease"/>
    <property type="match status" value="1"/>
</dbReference>
<dbReference type="PANTHER" id="PTHR11081">
    <property type="entry name" value="FLAP ENDONUCLEASE FAMILY MEMBER"/>
    <property type="match status" value="1"/>
</dbReference>
<feature type="domain" description="XPG-I" evidence="5">
    <location>
        <begin position="178"/>
        <end position="262"/>
    </location>
</feature>
<dbReference type="Pfam" id="PF00867">
    <property type="entry name" value="XPG_I"/>
    <property type="match status" value="1"/>
</dbReference>
<dbReference type="InterPro" id="IPR008918">
    <property type="entry name" value="HhH2"/>
</dbReference>
<dbReference type="InterPro" id="IPR036279">
    <property type="entry name" value="5-3_exonuclease_C_sf"/>
</dbReference>
<protein>
    <recommendedName>
        <fullName evidence="5">XPG-I domain-containing protein</fullName>
    </recommendedName>
</protein>
<dbReference type="InterPro" id="IPR006084">
    <property type="entry name" value="XPG/Rad2"/>
</dbReference>
<keyword evidence="2" id="KW-0378">Hydrolase</keyword>
<evidence type="ECO:0000313" key="6">
    <source>
        <dbReference type="EMBL" id="WFD44435.1"/>
    </source>
</evidence>
<proteinExistence type="predicted"/>
<evidence type="ECO:0000256" key="2">
    <source>
        <dbReference type="ARBA" id="ARBA00022759"/>
    </source>
</evidence>
<evidence type="ECO:0000256" key="4">
    <source>
        <dbReference type="SAM" id="MobiDB-lite"/>
    </source>
</evidence>
<accession>A0AAF0FBK9</accession>
<keyword evidence="3" id="KW-0460">Magnesium</keyword>
<dbReference type="GO" id="GO:0005737">
    <property type="term" value="C:cytoplasm"/>
    <property type="evidence" value="ECO:0007669"/>
    <property type="project" value="TreeGrafter"/>
</dbReference>
<evidence type="ECO:0000256" key="1">
    <source>
        <dbReference type="ARBA" id="ARBA00022723"/>
    </source>
</evidence>
<keyword evidence="2" id="KW-0255">Endonuclease</keyword>
<dbReference type="CDD" id="cd09897">
    <property type="entry name" value="H3TH_FEN1-XPG-like"/>
    <property type="match status" value="1"/>
</dbReference>
<dbReference type="GO" id="GO:0003677">
    <property type="term" value="F:DNA binding"/>
    <property type="evidence" value="ECO:0007669"/>
    <property type="project" value="InterPro"/>
</dbReference>
<feature type="compositionally biased region" description="Polar residues" evidence="4">
    <location>
        <begin position="380"/>
        <end position="395"/>
    </location>
</feature>
<dbReference type="InterPro" id="IPR006086">
    <property type="entry name" value="XPG-I_dom"/>
</dbReference>
<dbReference type="GO" id="GO:0046872">
    <property type="term" value="F:metal ion binding"/>
    <property type="evidence" value="ECO:0007669"/>
    <property type="project" value="UniProtKB-KW"/>
</dbReference>
<keyword evidence="2" id="KW-0540">Nuclease</keyword>
<keyword evidence="7" id="KW-1185">Reference proteome</keyword>
<dbReference type="SUPFAM" id="SSF47807">
    <property type="entry name" value="5' to 3' exonuclease, C-terminal subdomain"/>
    <property type="match status" value="1"/>
</dbReference>